<evidence type="ECO:0000313" key="2">
    <source>
        <dbReference type="Proteomes" id="UP000077266"/>
    </source>
</evidence>
<reference evidence="1 2" key="1">
    <citation type="journal article" date="2016" name="Mol. Biol. Evol.">
        <title>Comparative Genomics of Early-Diverging Mushroom-Forming Fungi Provides Insights into the Origins of Lignocellulose Decay Capabilities.</title>
        <authorList>
            <person name="Nagy L.G."/>
            <person name="Riley R."/>
            <person name="Tritt A."/>
            <person name="Adam C."/>
            <person name="Daum C."/>
            <person name="Floudas D."/>
            <person name="Sun H."/>
            <person name="Yadav J.S."/>
            <person name="Pangilinan J."/>
            <person name="Larsson K.H."/>
            <person name="Matsuura K."/>
            <person name="Barry K."/>
            <person name="Labutti K."/>
            <person name="Kuo R."/>
            <person name="Ohm R.A."/>
            <person name="Bhattacharya S.S."/>
            <person name="Shirouzu T."/>
            <person name="Yoshinaga Y."/>
            <person name="Martin F.M."/>
            <person name="Grigoriev I.V."/>
            <person name="Hibbett D.S."/>
        </authorList>
    </citation>
    <scope>NUCLEOTIDE SEQUENCE [LARGE SCALE GENOMIC DNA]</scope>
    <source>
        <strain evidence="1 2">HHB12029</strain>
    </source>
</reference>
<gene>
    <name evidence="1" type="ORF">EXIGLDRAFT_727448</name>
</gene>
<dbReference type="AlphaFoldDB" id="A0A165DDK1"/>
<sequence length="62" mass="6940">MAATSLQGVDWQQIAITRSTELTGSIEAWSRYETRSSWLSAHTQGSGCLVRKDFLCTTSMRK</sequence>
<evidence type="ECO:0000313" key="1">
    <source>
        <dbReference type="EMBL" id="KZV84291.1"/>
    </source>
</evidence>
<dbReference type="InParanoid" id="A0A165DDK1"/>
<organism evidence="1 2">
    <name type="scientific">Exidia glandulosa HHB12029</name>
    <dbReference type="NCBI Taxonomy" id="1314781"/>
    <lineage>
        <taxon>Eukaryota</taxon>
        <taxon>Fungi</taxon>
        <taxon>Dikarya</taxon>
        <taxon>Basidiomycota</taxon>
        <taxon>Agaricomycotina</taxon>
        <taxon>Agaricomycetes</taxon>
        <taxon>Auriculariales</taxon>
        <taxon>Exidiaceae</taxon>
        <taxon>Exidia</taxon>
    </lineage>
</organism>
<dbReference type="Proteomes" id="UP000077266">
    <property type="component" value="Unassembled WGS sequence"/>
</dbReference>
<proteinExistence type="predicted"/>
<dbReference type="EMBL" id="KV426232">
    <property type="protein sequence ID" value="KZV84291.1"/>
    <property type="molecule type" value="Genomic_DNA"/>
</dbReference>
<protein>
    <submittedName>
        <fullName evidence="1">Uncharacterized protein</fullName>
    </submittedName>
</protein>
<keyword evidence="2" id="KW-1185">Reference proteome</keyword>
<name>A0A165DDK1_EXIGL</name>
<accession>A0A165DDK1</accession>